<sequence length="178" mass="20514">MIKKFKHRVVTILDPQSNFEQLLNKYLFTKNAFLKKIYRYRMFKNFNIIIGKNTRIGKNVRFPHPFNIVIGDGAVIGDNSIIYHGVTIGVKSREDILLNRVNDEQKIIYPHIENNVIIYANSSIVGNIIIGQNTVIGSNVIIHSNIPKNSIVTLNQEIKIRNKRLKNRDKELKNDTST</sequence>
<dbReference type="Pfam" id="PF14602">
    <property type="entry name" value="Hexapep_2"/>
    <property type="match status" value="1"/>
</dbReference>
<evidence type="ECO:0000256" key="1">
    <source>
        <dbReference type="ARBA" id="ARBA00018522"/>
    </source>
</evidence>
<dbReference type="EMBL" id="CP147251">
    <property type="protein sequence ID" value="WYJ78330.1"/>
    <property type="molecule type" value="Genomic_DNA"/>
</dbReference>
<gene>
    <name evidence="3" type="ORF">DOK78_002987</name>
</gene>
<evidence type="ECO:0000256" key="2">
    <source>
        <dbReference type="PIRNR" id="PIRNR000441"/>
    </source>
</evidence>
<evidence type="ECO:0000313" key="4">
    <source>
        <dbReference type="Proteomes" id="UP000664701"/>
    </source>
</evidence>
<keyword evidence="2" id="KW-0808">Transferase</keyword>
<protein>
    <recommendedName>
        <fullName evidence="1 2">Serine acetyltransferase</fullName>
        <ecNumber evidence="2">2.3.1.30</ecNumber>
    </recommendedName>
</protein>
<dbReference type="Pfam" id="PF00132">
    <property type="entry name" value="Hexapep"/>
    <property type="match status" value="1"/>
</dbReference>
<dbReference type="InterPro" id="IPR005881">
    <property type="entry name" value="Ser_O-AcTrfase"/>
</dbReference>
<comment type="similarity">
    <text evidence="2">Belongs to the transferase hexapeptide repeat family.</text>
</comment>
<dbReference type="Gene3D" id="2.160.10.10">
    <property type="entry name" value="Hexapeptide repeat proteins"/>
    <property type="match status" value="1"/>
</dbReference>
<dbReference type="InterPro" id="IPR011004">
    <property type="entry name" value="Trimer_LpxA-like_sf"/>
</dbReference>
<organism evidence="3 4">
    <name type="scientific">Candidatus Enterococcus lowellii</name>
    <dbReference type="NCBI Taxonomy" id="2230877"/>
    <lineage>
        <taxon>Bacteria</taxon>
        <taxon>Bacillati</taxon>
        <taxon>Bacillota</taxon>
        <taxon>Bacilli</taxon>
        <taxon>Lactobacillales</taxon>
        <taxon>Enterococcaceae</taxon>
        <taxon>Enterococcus</taxon>
    </lineage>
</organism>
<dbReference type="RefSeq" id="WP_207942084.1">
    <property type="nucleotide sequence ID" value="NZ_CP147251.1"/>
</dbReference>
<keyword evidence="4" id="KW-1185">Reference proteome</keyword>
<reference evidence="3 4" key="1">
    <citation type="submission" date="2024-03" db="EMBL/GenBank/DDBJ databases">
        <title>The Genome Sequence of Enterococcus sp. DIV2402.</title>
        <authorList>
            <consortium name="The Broad Institute Genomics Platform"/>
            <consortium name="The Broad Institute Microbial Omics Core"/>
            <consortium name="The Broad Institute Genomic Center for Infectious Diseases"/>
            <person name="Earl A."/>
            <person name="Manson A."/>
            <person name="Gilmore M."/>
            <person name="Schwartman J."/>
            <person name="Shea T."/>
            <person name="Abouelleil A."/>
            <person name="Cao P."/>
            <person name="Chapman S."/>
            <person name="Cusick C."/>
            <person name="Young S."/>
            <person name="Neafsey D."/>
            <person name="Nusbaum C."/>
            <person name="Birren B."/>
        </authorList>
    </citation>
    <scope>NUCLEOTIDE SEQUENCE [LARGE SCALE GENOMIC DNA]</scope>
    <source>
        <strain evidence="3 4">DIV2402</strain>
    </source>
</reference>
<dbReference type="PANTHER" id="PTHR42811">
    <property type="entry name" value="SERINE ACETYLTRANSFERASE"/>
    <property type="match status" value="1"/>
</dbReference>
<proteinExistence type="inferred from homology"/>
<name>A0ABZ2SRD7_9ENTE</name>
<dbReference type="PIRSF" id="PIRSF000441">
    <property type="entry name" value="CysE"/>
    <property type="match status" value="1"/>
</dbReference>
<dbReference type="SUPFAM" id="SSF51161">
    <property type="entry name" value="Trimeric LpxA-like enzymes"/>
    <property type="match status" value="1"/>
</dbReference>
<dbReference type="InterPro" id="IPR001451">
    <property type="entry name" value="Hexapep"/>
</dbReference>
<dbReference type="EC" id="2.3.1.30" evidence="2"/>
<keyword evidence="2" id="KW-0012">Acyltransferase</keyword>
<dbReference type="Proteomes" id="UP000664701">
    <property type="component" value="Chromosome"/>
</dbReference>
<evidence type="ECO:0000313" key="3">
    <source>
        <dbReference type="EMBL" id="WYJ78330.1"/>
    </source>
</evidence>
<comment type="catalytic activity">
    <reaction evidence="2">
        <text>L-serine + acetyl-CoA = O-acetyl-L-serine + CoA</text>
        <dbReference type="Rhea" id="RHEA:24560"/>
        <dbReference type="ChEBI" id="CHEBI:33384"/>
        <dbReference type="ChEBI" id="CHEBI:57287"/>
        <dbReference type="ChEBI" id="CHEBI:57288"/>
        <dbReference type="ChEBI" id="CHEBI:58340"/>
        <dbReference type="EC" id="2.3.1.30"/>
    </reaction>
</comment>
<accession>A0ABZ2SRD7</accession>